<gene>
    <name evidence="2" type="ORF">BW425_23305</name>
</gene>
<dbReference type="InterPro" id="IPR009061">
    <property type="entry name" value="DNA-bd_dom_put_sf"/>
</dbReference>
<evidence type="ECO:0000313" key="2">
    <source>
        <dbReference type="EMBL" id="OUM46494.1"/>
    </source>
</evidence>
<evidence type="ECO:0000259" key="1">
    <source>
        <dbReference type="PROSITE" id="PS50937"/>
    </source>
</evidence>
<evidence type="ECO:0000313" key="3">
    <source>
        <dbReference type="Proteomes" id="UP000195321"/>
    </source>
</evidence>
<comment type="caution">
    <text evidence="2">The sequence shown here is derived from an EMBL/GenBank/DDBJ whole genome shotgun (WGS) entry which is preliminary data.</text>
</comment>
<dbReference type="Proteomes" id="UP000195321">
    <property type="component" value="Unassembled WGS sequence"/>
</dbReference>
<accession>A0A1Y3M9T9</accession>
<dbReference type="SUPFAM" id="SSF46955">
    <property type="entry name" value="Putative DNA-binding domain"/>
    <property type="match status" value="1"/>
</dbReference>
<organism evidence="2 3">
    <name type="scientific">Bacillus pseudomycoides</name>
    <dbReference type="NCBI Taxonomy" id="64104"/>
    <lineage>
        <taxon>Bacteria</taxon>
        <taxon>Bacillati</taxon>
        <taxon>Bacillota</taxon>
        <taxon>Bacilli</taxon>
        <taxon>Bacillales</taxon>
        <taxon>Bacillaceae</taxon>
        <taxon>Bacillus</taxon>
        <taxon>Bacillus cereus group</taxon>
    </lineage>
</organism>
<dbReference type="AlphaFoldDB" id="A0A1Y3M9T9"/>
<dbReference type="InterPro" id="IPR000551">
    <property type="entry name" value="MerR-type_HTH_dom"/>
</dbReference>
<proteinExistence type="predicted"/>
<dbReference type="GO" id="GO:0003677">
    <property type="term" value="F:DNA binding"/>
    <property type="evidence" value="ECO:0007669"/>
    <property type="project" value="InterPro"/>
</dbReference>
<feature type="domain" description="HTH merR-type" evidence="1">
    <location>
        <begin position="40"/>
        <end position="64"/>
    </location>
</feature>
<dbReference type="Gene3D" id="1.10.1660.10">
    <property type="match status" value="1"/>
</dbReference>
<reference evidence="2 3" key="1">
    <citation type="submission" date="2017-02" db="EMBL/GenBank/DDBJ databases">
        <title>Bacillus pseudomycoides isolate FSL K6-0042.</title>
        <authorList>
            <person name="Kovac J."/>
        </authorList>
    </citation>
    <scope>NUCLEOTIDE SEQUENCE [LARGE SCALE GENOMIC DNA]</scope>
    <source>
        <strain evidence="2 3">FSL K6-0042</strain>
    </source>
</reference>
<protein>
    <recommendedName>
        <fullName evidence="1">HTH merR-type domain-containing protein</fullName>
    </recommendedName>
</protein>
<dbReference type="PROSITE" id="PS50937">
    <property type="entry name" value="HTH_MERR_2"/>
    <property type="match status" value="1"/>
</dbReference>
<dbReference type="EMBL" id="MWPX01000043">
    <property type="protein sequence ID" value="OUM46494.1"/>
    <property type="molecule type" value="Genomic_DNA"/>
</dbReference>
<dbReference type="GO" id="GO:0006355">
    <property type="term" value="P:regulation of DNA-templated transcription"/>
    <property type="evidence" value="ECO:0007669"/>
    <property type="project" value="InterPro"/>
</dbReference>
<name>A0A1Y3M9T9_9BACI</name>
<sequence>MNFHFVCKYLIINNNNVSSKRRVNGNIRKNIKEVIRVKNLFSIGEVAKIKDITIKALRYYHKMG</sequence>